<organism evidence="3 4">
    <name type="scientific">Zalerion maritima</name>
    <dbReference type="NCBI Taxonomy" id="339359"/>
    <lineage>
        <taxon>Eukaryota</taxon>
        <taxon>Fungi</taxon>
        <taxon>Dikarya</taxon>
        <taxon>Ascomycota</taxon>
        <taxon>Pezizomycotina</taxon>
        <taxon>Sordariomycetes</taxon>
        <taxon>Lulworthiomycetidae</taxon>
        <taxon>Lulworthiales</taxon>
        <taxon>Lulworthiaceae</taxon>
        <taxon>Zalerion</taxon>
    </lineage>
</organism>
<dbReference type="Proteomes" id="UP001201980">
    <property type="component" value="Unassembled WGS sequence"/>
</dbReference>
<name>A0AAD5RXW9_9PEZI</name>
<reference evidence="3" key="1">
    <citation type="submission" date="2022-07" db="EMBL/GenBank/DDBJ databases">
        <title>Draft genome sequence of Zalerion maritima ATCC 34329, a (micro)plastics degrading marine fungus.</title>
        <authorList>
            <person name="Paco A."/>
            <person name="Goncalves M.F.M."/>
            <person name="Rocha-Santos T.A.P."/>
            <person name="Alves A."/>
        </authorList>
    </citation>
    <scope>NUCLEOTIDE SEQUENCE</scope>
    <source>
        <strain evidence="3">ATCC 34329</strain>
    </source>
</reference>
<keyword evidence="2" id="KW-0472">Membrane</keyword>
<dbReference type="EMBL" id="JAKWBI020000010">
    <property type="protein sequence ID" value="KAJ2906713.1"/>
    <property type="molecule type" value="Genomic_DNA"/>
</dbReference>
<proteinExistence type="predicted"/>
<feature type="region of interest" description="Disordered" evidence="1">
    <location>
        <begin position="84"/>
        <end position="131"/>
    </location>
</feature>
<protein>
    <submittedName>
        <fullName evidence="3">Uncharacterized protein</fullName>
    </submittedName>
</protein>
<comment type="caution">
    <text evidence="3">The sequence shown here is derived from an EMBL/GenBank/DDBJ whole genome shotgun (WGS) entry which is preliminary data.</text>
</comment>
<keyword evidence="2" id="KW-0812">Transmembrane</keyword>
<keyword evidence="2" id="KW-1133">Transmembrane helix</keyword>
<accession>A0AAD5RXW9</accession>
<gene>
    <name evidence="3" type="ORF">MKZ38_000449</name>
</gene>
<evidence type="ECO:0000256" key="2">
    <source>
        <dbReference type="SAM" id="Phobius"/>
    </source>
</evidence>
<feature type="region of interest" description="Disordered" evidence="1">
    <location>
        <begin position="175"/>
        <end position="256"/>
    </location>
</feature>
<evidence type="ECO:0000256" key="1">
    <source>
        <dbReference type="SAM" id="MobiDB-lite"/>
    </source>
</evidence>
<feature type="transmembrane region" description="Helical" evidence="2">
    <location>
        <begin position="148"/>
        <end position="170"/>
    </location>
</feature>
<evidence type="ECO:0000313" key="3">
    <source>
        <dbReference type="EMBL" id="KAJ2906713.1"/>
    </source>
</evidence>
<feature type="compositionally biased region" description="Low complexity" evidence="1">
    <location>
        <begin position="198"/>
        <end position="255"/>
    </location>
</feature>
<evidence type="ECO:0000313" key="4">
    <source>
        <dbReference type="Proteomes" id="UP001201980"/>
    </source>
</evidence>
<keyword evidence="4" id="KW-1185">Reference proteome</keyword>
<dbReference type="AlphaFoldDB" id="A0AAD5RXW9"/>
<sequence>MVSQPDADLPEVVPGNGPEWISPVDVQNAWGYEERNPKYVVHYDTLERANKEILFSLLSPGGGHPHAGAGFGFLPYSSDGTSPAAAGTLRATTSPAVDSERCGRDSSSGGGGGSSSQDEDGGHPEKPHAVAAIDNPDPIILRMKKRTFIVVVTVLVVLLAALAVGLGIWLSKRNSATSGDVSADGDTDAEAAAEEDATSSSAAVAEATSTATPTMTTSASSSSSSSSSSSTTTTTDSSSTTTTTAATSSSNTSSALAPVPTGQVFGSQDFAFQGWSAPSYSGVKTAVYKEEGFWYFGFNITSYAWDQGQERCCVTFCLGEQDQGWWCGDRGQPEASGEISHIQIWCDQMNDEHVGECTEG</sequence>
<feature type="compositionally biased region" description="Acidic residues" evidence="1">
    <location>
        <begin position="183"/>
        <end position="197"/>
    </location>
</feature>